<keyword evidence="2" id="KW-0732">Signal</keyword>
<evidence type="ECO:0000313" key="4">
    <source>
        <dbReference type="Proteomes" id="UP000807825"/>
    </source>
</evidence>
<dbReference type="Proteomes" id="UP000807825">
    <property type="component" value="Unassembled WGS sequence"/>
</dbReference>
<comment type="caution">
    <text evidence="3">The sequence shown here is derived from an EMBL/GenBank/DDBJ whole genome shotgun (WGS) entry which is preliminary data.</text>
</comment>
<accession>A0A9D6V1U9</accession>
<feature type="signal peptide" evidence="2">
    <location>
        <begin position="1"/>
        <end position="22"/>
    </location>
</feature>
<feature type="region of interest" description="Disordered" evidence="1">
    <location>
        <begin position="59"/>
        <end position="178"/>
    </location>
</feature>
<evidence type="ECO:0000313" key="3">
    <source>
        <dbReference type="EMBL" id="MBI5250535.1"/>
    </source>
</evidence>
<organism evidence="3 4">
    <name type="scientific">Desulfomonile tiedjei</name>
    <dbReference type="NCBI Taxonomy" id="2358"/>
    <lineage>
        <taxon>Bacteria</taxon>
        <taxon>Pseudomonadati</taxon>
        <taxon>Thermodesulfobacteriota</taxon>
        <taxon>Desulfomonilia</taxon>
        <taxon>Desulfomonilales</taxon>
        <taxon>Desulfomonilaceae</taxon>
        <taxon>Desulfomonile</taxon>
    </lineage>
</organism>
<dbReference type="EMBL" id="JACRDE010000358">
    <property type="protein sequence ID" value="MBI5250535.1"/>
    <property type="molecule type" value="Genomic_DNA"/>
</dbReference>
<protein>
    <submittedName>
        <fullName evidence="3">Uncharacterized protein</fullName>
    </submittedName>
</protein>
<proteinExistence type="predicted"/>
<feature type="compositionally biased region" description="Low complexity" evidence="1">
    <location>
        <begin position="98"/>
        <end position="171"/>
    </location>
</feature>
<sequence>MRKLIYLGVLLCFLSIASPSHAFLDYLFSGSANKNAIDNSAAGDLRAWWTGNPAYQFNPWYQGGPPPQQGQKPPQQPPQPDVSYYPQQQGPSMAGSVPQGAPGAYQMPQQQYPQQLQQMPQQYQPAPQQFQNPQAYGQQQGVVYPPQAYQQQQQIPQQYPQQYQLPMQQGYPAGGQAQ</sequence>
<reference evidence="3" key="1">
    <citation type="submission" date="2020-07" db="EMBL/GenBank/DDBJ databases">
        <title>Huge and variable diversity of episymbiotic CPR bacteria and DPANN archaea in groundwater ecosystems.</title>
        <authorList>
            <person name="He C.Y."/>
            <person name="Keren R."/>
            <person name="Whittaker M."/>
            <person name="Farag I.F."/>
            <person name="Doudna J."/>
            <person name="Cate J.H.D."/>
            <person name="Banfield J.F."/>
        </authorList>
    </citation>
    <scope>NUCLEOTIDE SEQUENCE</scope>
    <source>
        <strain evidence="3">NC_groundwater_1664_Pr3_B-0.1um_52_9</strain>
    </source>
</reference>
<evidence type="ECO:0000256" key="2">
    <source>
        <dbReference type="SAM" id="SignalP"/>
    </source>
</evidence>
<name>A0A9D6V1U9_9BACT</name>
<evidence type="ECO:0000256" key="1">
    <source>
        <dbReference type="SAM" id="MobiDB-lite"/>
    </source>
</evidence>
<gene>
    <name evidence="3" type="ORF">HY912_13665</name>
</gene>
<dbReference type="AlphaFoldDB" id="A0A9D6V1U9"/>
<feature type="chain" id="PRO_5038614993" evidence="2">
    <location>
        <begin position="23"/>
        <end position="178"/>
    </location>
</feature>
<feature type="compositionally biased region" description="Pro residues" evidence="1">
    <location>
        <begin position="64"/>
        <end position="80"/>
    </location>
</feature>